<comment type="subcellular location">
    <subcellularLocation>
        <location evidence="1">Cytoplasm</location>
    </subcellularLocation>
</comment>
<protein>
    <recommendedName>
        <fullName evidence="4">CSD domain-containing protein</fullName>
    </recommendedName>
</protein>
<dbReference type="CDD" id="cd04458">
    <property type="entry name" value="CSP_CDS"/>
    <property type="match status" value="1"/>
</dbReference>
<reference evidence="5" key="1">
    <citation type="journal article" date="2020" name="Nature">
        <title>Giant virus diversity and host interactions through global metagenomics.</title>
        <authorList>
            <person name="Schulz F."/>
            <person name="Roux S."/>
            <person name="Paez-Espino D."/>
            <person name="Jungbluth S."/>
            <person name="Walsh D.A."/>
            <person name="Denef V.J."/>
            <person name="McMahon K.D."/>
            <person name="Konstantinidis K.T."/>
            <person name="Eloe-Fadrosh E.A."/>
            <person name="Kyrpides N.C."/>
            <person name="Woyke T."/>
        </authorList>
    </citation>
    <scope>NUCLEOTIDE SEQUENCE</scope>
    <source>
        <strain evidence="5">GVMAG-M-3300023184-191</strain>
    </source>
</reference>
<name>A0A6C0I622_9ZZZZ</name>
<dbReference type="InterPro" id="IPR051373">
    <property type="entry name" value="Lin-28_RNA-binding"/>
</dbReference>
<dbReference type="AlphaFoldDB" id="A0A6C0I622"/>
<accession>A0A6C0I622</accession>
<dbReference type="InterPro" id="IPR002059">
    <property type="entry name" value="CSP_DNA-bd"/>
</dbReference>
<dbReference type="GO" id="GO:0005737">
    <property type="term" value="C:cytoplasm"/>
    <property type="evidence" value="ECO:0007669"/>
    <property type="project" value="UniProtKB-SubCell"/>
</dbReference>
<dbReference type="SUPFAM" id="SSF50249">
    <property type="entry name" value="Nucleic acid-binding proteins"/>
    <property type="match status" value="1"/>
</dbReference>
<feature type="compositionally biased region" description="Polar residues" evidence="3">
    <location>
        <begin position="122"/>
        <end position="139"/>
    </location>
</feature>
<dbReference type="GO" id="GO:0003729">
    <property type="term" value="F:mRNA binding"/>
    <property type="evidence" value="ECO:0007669"/>
    <property type="project" value="TreeGrafter"/>
</dbReference>
<dbReference type="PROSITE" id="PS51857">
    <property type="entry name" value="CSD_2"/>
    <property type="match status" value="1"/>
</dbReference>
<dbReference type="PANTHER" id="PTHR46109:SF1">
    <property type="entry name" value="PROTEIN LIN-28 HOMOLOG"/>
    <property type="match status" value="1"/>
</dbReference>
<dbReference type="Pfam" id="PF00313">
    <property type="entry name" value="CSD"/>
    <property type="match status" value="1"/>
</dbReference>
<evidence type="ECO:0000256" key="3">
    <source>
        <dbReference type="SAM" id="MobiDB-lite"/>
    </source>
</evidence>
<evidence type="ECO:0000256" key="2">
    <source>
        <dbReference type="ARBA" id="ARBA00022490"/>
    </source>
</evidence>
<dbReference type="GO" id="GO:0031054">
    <property type="term" value="P:pre-miRNA processing"/>
    <property type="evidence" value="ECO:0007669"/>
    <property type="project" value="TreeGrafter"/>
</dbReference>
<organism evidence="5">
    <name type="scientific">viral metagenome</name>
    <dbReference type="NCBI Taxonomy" id="1070528"/>
    <lineage>
        <taxon>unclassified sequences</taxon>
        <taxon>metagenomes</taxon>
        <taxon>organismal metagenomes</taxon>
    </lineage>
</organism>
<dbReference type="SMART" id="SM00357">
    <property type="entry name" value="CSP"/>
    <property type="match status" value="1"/>
</dbReference>
<dbReference type="EMBL" id="MN740101">
    <property type="protein sequence ID" value="QHT87817.1"/>
    <property type="molecule type" value="Genomic_DNA"/>
</dbReference>
<evidence type="ECO:0000259" key="4">
    <source>
        <dbReference type="PROSITE" id="PS51857"/>
    </source>
</evidence>
<sequence>MSATDDNDKNDTTVSSRLTGRVKWFNNKTGFGFITALTDSEGVKNGSDVFVHHSTIKVAQEQYRYLVQGEYVEFVLSKIADASNKHEFQAADVSGVKGGKLICETRWESRLASGGVTKPAASGTSRFKPTEKPASSSEWKTVEHRKVSAFAPRQSGSGQWRRGDSSGRGRGGYSADVPPASSYE</sequence>
<dbReference type="InterPro" id="IPR011129">
    <property type="entry name" value="CSD"/>
</dbReference>
<dbReference type="GO" id="GO:0005634">
    <property type="term" value="C:nucleus"/>
    <property type="evidence" value="ECO:0007669"/>
    <property type="project" value="TreeGrafter"/>
</dbReference>
<feature type="domain" description="CSD" evidence="4">
    <location>
        <begin position="17"/>
        <end position="95"/>
    </location>
</feature>
<keyword evidence="2" id="KW-0963">Cytoplasm</keyword>
<dbReference type="InterPro" id="IPR012340">
    <property type="entry name" value="NA-bd_OB-fold"/>
</dbReference>
<feature type="region of interest" description="Disordered" evidence="3">
    <location>
        <begin position="113"/>
        <end position="184"/>
    </location>
</feature>
<proteinExistence type="predicted"/>
<dbReference type="Gene3D" id="2.40.50.140">
    <property type="entry name" value="Nucleic acid-binding proteins"/>
    <property type="match status" value="1"/>
</dbReference>
<dbReference type="PANTHER" id="PTHR46109">
    <property type="entry name" value="PROTEIN LIN-28"/>
    <property type="match status" value="1"/>
</dbReference>
<evidence type="ECO:0000256" key="1">
    <source>
        <dbReference type="ARBA" id="ARBA00004496"/>
    </source>
</evidence>
<evidence type="ECO:0000313" key="5">
    <source>
        <dbReference type="EMBL" id="QHT87817.1"/>
    </source>
</evidence>